<dbReference type="OrthoDB" id="199105at2759"/>
<dbReference type="CDD" id="cd09212">
    <property type="entry name" value="PUB"/>
    <property type="match status" value="1"/>
</dbReference>
<protein>
    <recommendedName>
        <fullName evidence="2">PUB domain-containing protein</fullName>
    </recommendedName>
</protein>
<evidence type="ECO:0000313" key="3">
    <source>
        <dbReference type="EMBL" id="GMH46752.1"/>
    </source>
</evidence>
<feature type="compositionally biased region" description="Basic and acidic residues" evidence="1">
    <location>
        <begin position="134"/>
        <end position="146"/>
    </location>
</feature>
<comment type="caution">
    <text evidence="3">The sequence shown here is derived from an EMBL/GenBank/DDBJ whole genome shotgun (WGS) entry which is preliminary data.</text>
</comment>
<gene>
    <name evidence="3" type="ORF">TrRE_jg8447</name>
</gene>
<keyword evidence="4" id="KW-1185">Reference proteome</keyword>
<evidence type="ECO:0000313" key="4">
    <source>
        <dbReference type="Proteomes" id="UP001165082"/>
    </source>
</evidence>
<feature type="region of interest" description="Disordered" evidence="1">
    <location>
        <begin position="134"/>
        <end position="164"/>
    </location>
</feature>
<dbReference type="Pfam" id="PF09409">
    <property type="entry name" value="PUB"/>
    <property type="match status" value="1"/>
</dbReference>
<dbReference type="Proteomes" id="UP001165082">
    <property type="component" value="Unassembled WGS sequence"/>
</dbReference>
<name>A0A9W6Z244_9STRA</name>
<accession>A0A9W6Z244</accession>
<dbReference type="SUPFAM" id="SSF143503">
    <property type="entry name" value="PUG domain-like"/>
    <property type="match status" value="1"/>
</dbReference>
<reference evidence="3" key="1">
    <citation type="submission" date="2022-07" db="EMBL/GenBank/DDBJ databases">
        <title>Genome analysis of Parmales, a sister group of diatoms, reveals the evolutionary specialization of diatoms from phago-mixotrophs to photoautotrophs.</title>
        <authorList>
            <person name="Ban H."/>
            <person name="Sato S."/>
            <person name="Yoshikawa S."/>
            <person name="Kazumasa Y."/>
            <person name="Nakamura Y."/>
            <person name="Ichinomiya M."/>
            <person name="Saitoh K."/>
            <person name="Sato N."/>
            <person name="Blanc-Mathieu R."/>
            <person name="Endo H."/>
            <person name="Kuwata A."/>
            <person name="Ogata H."/>
        </authorList>
    </citation>
    <scope>NUCLEOTIDE SEQUENCE</scope>
</reference>
<dbReference type="Gene3D" id="1.20.58.2190">
    <property type="match status" value="1"/>
</dbReference>
<organism evidence="3 4">
    <name type="scientific">Triparma retinervis</name>
    <dbReference type="NCBI Taxonomy" id="2557542"/>
    <lineage>
        <taxon>Eukaryota</taxon>
        <taxon>Sar</taxon>
        <taxon>Stramenopiles</taxon>
        <taxon>Ochrophyta</taxon>
        <taxon>Bolidophyceae</taxon>
        <taxon>Parmales</taxon>
        <taxon>Triparmaceae</taxon>
        <taxon>Triparma</taxon>
    </lineage>
</organism>
<dbReference type="EMBL" id="BRXZ01003071">
    <property type="protein sequence ID" value="GMH46752.1"/>
    <property type="molecule type" value="Genomic_DNA"/>
</dbReference>
<feature type="domain" description="PUB" evidence="2">
    <location>
        <begin position="211"/>
        <end position="264"/>
    </location>
</feature>
<evidence type="ECO:0000259" key="2">
    <source>
        <dbReference type="Pfam" id="PF09409"/>
    </source>
</evidence>
<evidence type="ECO:0000256" key="1">
    <source>
        <dbReference type="SAM" id="MobiDB-lite"/>
    </source>
</evidence>
<feature type="compositionally biased region" description="Basic and acidic residues" evidence="1">
    <location>
        <begin position="153"/>
        <end position="164"/>
    </location>
</feature>
<dbReference type="InterPro" id="IPR018997">
    <property type="entry name" value="PUB_domain"/>
</dbReference>
<sequence length="300" mass="34087">MSEFTKNTAALNNLIQDTEALEECAATPSTMTNSKLSSKFVVQTEKSRDELQKKVDGYKKRILEKDPVTGNSRYGDNMKKKVKKLLDDFDMVSGKLDGLISGGLLEAFQKVEEEERLAEEARVAAEAEAEKERLEAKRKAEEEERLSSMTEAQRQKEKEDEEREKLRVAAEAARQVRLQQEEEEPWVASIEVSTASFLAQLSKLPPTVKPILLQLYSQIKSHPDNENFRRIKIDNEKFANDFGQHEGGKELFLAAGWKLQTIDEPAAKILALVEPNLEADMDGWMAWFDRIKEIVELLAV</sequence>
<dbReference type="InterPro" id="IPR036339">
    <property type="entry name" value="PUB-like_dom_sf"/>
</dbReference>
<dbReference type="AlphaFoldDB" id="A0A9W6Z244"/>
<proteinExistence type="predicted"/>